<proteinExistence type="inferred from homology"/>
<comment type="caution">
    <text evidence="2">The sequence shown here is derived from an EMBL/GenBank/DDBJ whole genome shotgun (WGS) entry which is preliminary data.</text>
</comment>
<dbReference type="Gene3D" id="3.30.420.40">
    <property type="match status" value="2"/>
</dbReference>
<gene>
    <name evidence="2" type="ORF">NK118_09060</name>
</gene>
<dbReference type="Proteomes" id="UP001523565">
    <property type="component" value="Unassembled WGS sequence"/>
</dbReference>
<sequence length="306" mass="33207">MTKYAVGIDIGGTRTKLGIVDLEAGQVINAKIFNTCQDSEQEFLSNLKAELNACLQETGMAKAEMLGVGISIGSYVFQDGTIDGMSCFVPYMTEGYPLIERLNKELGLTVRADNDARLIGLAETRFGAGKGYLRTLTITLGSGVGIGLCVKGQPFGDEAFCHLAGHIKVRSRDSEWSNDEAPCYCGISGCLEGTCSGIALGKYLQEIEPGMTNESFFRRAKAGESKMLAILEEYLHFLVEGLNQYIYLYCPDIIILGGGIARGLQPFKKEIEEGLQARVHFRHQPVLGFSKLMEESGVLGAASLFV</sequence>
<protein>
    <submittedName>
        <fullName evidence="2">ROK family protein</fullName>
    </submittedName>
</protein>
<keyword evidence="3" id="KW-1185">Reference proteome</keyword>
<organism evidence="2 3">
    <name type="scientific">Ohessyouella blattaphilus</name>
    <dbReference type="NCBI Taxonomy" id="2949333"/>
    <lineage>
        <taxon>Bacteria</taxon>
        <taxon>Bacillati</taxon>
        <taxon>Bacillota</taxon>
        <taxon>Clostridia</taxon>
        <taxon>Lachnospirales</taxon>
        <taxon>Lachnospiraceae</taxon>
        <taxon>Ohessyouella</taxon>
    </lineage>
</organism>
<evidence type="ECO:0000313" key="3">
    <source>
        <dbReference type="Proteomes" id="UP001523565"/>
    </source>
</evidence>
<dbReference type="SUPFAM" id="SSF53067">
    <property type="entry name" value="Actin-like ATPase domain"/>
    <property type="match status" value="1"/>
</dbReference>
<reference evidence="2 3" key="1">
    <citation type="journal article" date="2022" name="Genome Biol. Evol.">
        <title>Host diet, physiology and behaviors set the stage for Lachnospiraceae cladogenesis.</title>
        <authorList>
            <person name="Vera-Ponce De Leon A."/>
            <person name="Schneider M."/>
            <person name="Jahnes B.C."/>
            <person name="Sadowski V."/>
            <person name="Camuy-Velez L.A."/>
            <person name="Duan J."/>
            <person name="Sabree Z.L."/>
        </authorList>
    </citation>
    <scope>NUCLEOTIDE SEQUENCE [LARGE SCALE GENOMIC DNA]</scope>
    <source>
        <strain evidence="2 3">PAL227</strain>
    </source>
</reference>
<dbReference type="InterPro" id="IPR043129">
    <property type="entry name" value="ATPase_NBD"/>
</dbReference>
<evidence type="ECO:0000256" key="1">
    <source>
        <dbReference type="ARBA" id="ARBA00006479"/>
    </source>
</evidence>
<comment type="similarity">
    <text evidence="1">Belongs to the ROK (NagC/XylR) family.</text>
</comment>
<dbReference type="RefSeq" id="WP_262069281.1">
    <property type="nucleotide sequence ID" value="NZ_JAMXOC010000012.1"/>
</dbReference>
<dbReference type="EMBL" id="JAMZFV010000012">
    <property type="protein sequence ID" value="MCP1110400.1"/>
    <property type="molecule type" value="Genomic_DNA"/>
</dbReference>
<dbReference type="PANTHER" id="PTHR18964">
    <property type="entry name" value="ROK (REPRESSOR, ORF, KINASE) FAMILY"/>
    <property type="match status" value="1"/>
</dbReference>
<dbReference type="PANTHER" id="PTHR18964:SF149">
    <property type="entry name" value="BIFUNCTIONAL UDP-N-ACETYLGLUCOSAMINE 2-EPIMERASE_N-ACETYLMANNOSAMINE KINASE"/>
    <property type="match status" value="1"/>
</dbReference>
<dbReference type="Pfam" id="PF00480">
    <property type="entry name" value="ROK"/>
    <property type="match status" value="1"/>
</dbReference>
<accession>A0ABT1EI68</accession>
<name>A0ABT1EI68_9FIRM</name>
<evidence type="ECO:0000313" key="2">
    <source>
        <dbReference type="EMBL" id="MCP1110400.1"/>
    </source>
</evidence>
<dbReference type="InterPro" id="IPR000600">
    <property type="entry name" value="ROK"/>
</dbReference>